<evidence type="ECO:0000256" key="2">
    <source>
        <dbReference type="SAM" id="Phobius"/>
    </source>
</evidence>
<dbReference type="AlphaFoldDB" id="A0A316G7L6"/>
<keyword evidence="2" id="KW-0812">Transmembrane</keyword>
<dbReference type="KEGG" id="salo:EF888_17360"/>
<name>A0A316G7L6_9RHOB</name>
<organism evidence="3 4">
    <name type="scientific">Silicimonas algicola</name>
    <dbReference type="NCBI Taxonomy" id="1826607"/>
    <lineage>
        <taxon>Bacteria</taxon>
        <taxon>Pseudomonadati</taxon>
        <taxon>Pseudomonadota</taxon>
        <taxon>Alphaproteobacteria</taxon>
        <taxon>Rhodobacterales</taxon>
        <taxon>Paracoccaceae</taxon>
    </lineage>
</organism>
<dbReference type="EMBL" id="QGGV01000005">
    <property type="protein sequence ID" value="PWK56185.1"/>
    <property type="molecule type" value="Genomic_DNA"/>
</dbReference>
<feature type="region of interest" description="Disordered" evidence="1">
    <location>
        <begin position="92"/>
        <end position="114"/>
    </location>
</feature>
<evidence type="ECO:0000256" key="1">
    <source>
        <dbReference type="SAM" id="MobiDB-lite"/>
    </source>
</evidence>
<accession>A0A316G7L6</accession>
<proteinExistence type="predicted"/>
<keyword evidence="2" id="KW-1133">Transmembrane helix</keyword>
<evidence type="ECO:0000313" key="3">
    <source>
        <dbReference type="EMBL" id="PWK56185.1"/>
    </source>
</evidence>
<keyword evidence="2" id="KW-0472">Membrane</keyword>
<gene>
    <name evidence="3" type="ORF">C8D95_105252</name>
</gene>
<evidence type="ECO:0000313" key="4">
    <source>
        <dbReference type="Proteomes" id="UP000245390"/>
    </source>
</evidence>
<sequence length="114" mass="12978">MRLIKLIVLALIAIVMIVVAVANIQPLTLRLLPDDLARLLGFNWEATLPAFAYLLMAAIVGLLFGFVWEWVREHKHRATAVQERRERVRLEQEVQRVSPSPEKGDDVLALLEGR</sequence>
<dbReference type="OrthoDB" id="7689797at2"/>
<reference evidence="3 4" key="1">
    <citation type="submission" date="2018-05" db="EMBL/GenBank/DDBJ databases">
        <title>Genomic Encyclopedia of Type Strains, Phase IV (KMG-IV): sequencing the most valuable type-strain genomes for metagenomic binning, comparative biology and taxonomic classification.</title>
        <authorList>
            <person name="Goeker M."/>
        </authorList>
    </citation>
    <scope>NUCLEOTIDE SEQUENCE [LARGE SCALE GENOMIC DNA]</scope>
    <source>
        <strain evidence="3 4">DSM 103371</strain>
    </source>
</reference>
<comment type="caution">
    <text evidence="3">The sequence shown here is derived from an EMBL/GenBank/DDBJ whole genome shotgun (WGS) entry which is preliminary data.</text>
</comment>
<keyword evidence="4" id="KW-1185">Reference proteome</keyword>
<dbReference type="Proteomes" id="UP000245390">
    <property type="component" value="Unassembled WGS sequence"/>
</dbReference>
<protein>
    <submittedName>
        <fullName evidence="3">Putative integral membrane protein</fullName>
    </submittedName>
</protein>
<feature type="transmembrane region" description="Helical" evidence="2">
    <location>
        <begin position="46"/>
        <end position="68"/>
    </location>
</feature>
<dbReference type="RefSeq" id="WP_109759607.1">
    <property type="nucleotide sequence ID" value="NZ_CP034588.1"/>
</dbReference>